<protein>
    <submittedName>
        <fullName evidence="1">Uncharacterized protein</fullName>
    </submittedName>
</protein>
<evidence type="ECO:0000313" key="2">
    <source>
        <dbReference type="Proteomes" id="UP001151760"/>
    </source>
</evidence>
<organism evidence="1 2">
    <name type="scientific">Tanacetum coccineum</name>
    <dbReference type="NCBI Taxonomy" id="301880"/>
    <lineage>
        <taxon>Eukaryota</taxon>
        <taxon>Viridiplantae</taxon>
        <taxon>Streptophyta</taxon>
        <taxon>Embryophyta</taxon>
        <taxon>Tracheophyta</taxon>
        <taxon>Spermatophyta</taxon>
        <taxon>Magnoliopsida</taxon>
        <taxon>eudicotyledons</taxon>
        <taxon>Gunneridae</taxon>
        <taxon>Pentapetalae</taxon>
        <taxon>asterids</taxon>
        <taxon>campanulids</taxon>
        <taxon>Asterales</taxon>
        <taxon>Asteraceae</taxon>
        <taxon>Asteroideae</taxon>
        <taxon>Anthemideae</taxon>
        <taxon>Anthemidinae</taxon>
        <taxon>Tanacetum</taxon>
    </lineage>
</organism>
<reference evidence="1" key="2">
    <citation type="submission" date="2022-01" db="EMBL/GenBank/DDBJ databases">
        <authorList>
            <person name="Yamashiro T."/>
            <person name="Shiraishi A."/>
            <person name="Satake H."/>
            <person name="Nakayama K."/>
        </authorList>
    </citation>
    <scope>NUCLEOTIDE SEQUENCE</scope>
</reference>
<gene>
    <name evidence="1" type="ORF">Tco_0991506</name>
</gene>
<reference evidence="1" key="1">
    <citation type="journal article" date="2022" name="Int. J. Mol. Sci.">
        <title>Draft Genome of Tanacetum Coccineum: Genomic Comparison of Closely Related Tanacetum-Family Plants.</title>
        <authorList>
            <person name="Yamashiro T."/>
            <person name="Shiraishi A."/>
            <person name="Nakayama K."/>
            <person name="Satake H."/>
        </authorList>
    </citation>
    <scope>NUCLEOTIDE SEQUENCE</scope>
</reference>
<name>A0ABQ5F0X9_9ASTR</name>
<accession>A0ABQ5F0X9</accession>
<sequence>MSLDKASQNVYTKLESIFIDGGPIRIGVKGTLLIAVVIGTMIGLTESPKVSLSLHLALPVESSHFLQTGVKIGGSEMIEVESPLSVKSRDFWEHTQPSCTIGMSCAQKLGLPKIKGTPSTFKNPPVELEVARHRSVIGHWESDSVSKIGIALAVARERLTGLPSFGIVVFQEERSCACIVK</sequence>
<dbReference type="EMBL" id="BQNB010016846">
    <property type="protein sequence ID" value="GJT56452.1"/>
    <property type="molecule type" value="Genomic_DNA"/>
</dbReference>
<proteinExistence type="predicted"/>
<evidence type="ECO:0000313" key="1">
    <source>
        <dbReference type="EMBL" id="GJT56452.1"/>
    </source>
</evidence>
<comment type="caution">
    <text evidence="1">The sequence shown here is derived from an EMBL/GenBank/DDBJ whole genome shotgun (WGS) entry which is preliminary data.</text>
</comment>
<keyword evidence="2" id="KW-1185">Reference proteome</keyword>
<dbReference type="Proteomes" id="UP001151760">
    <property type="component" value="Unassembled WGS sequence"/>
</dbReference>